<proteinExistence type="predicted"/>
<evidence type="ECO:0000313" key="4">
    <source>
        <dbReference type="EMBL" id="MBU3837893.1"/>
    </source>
</evidence>
<dbReference type="Gene3D" id="3.60.21.10">
    <property type="match status" value="1"/>
</dbReference>
<reference evidence="4" key="2">
    <citation type="submission" date="2021-04" db="EMBL/GenBank/DDBJ databases">
        <authorList>
            <person name="Gilroy R."/>
        </authorList>
    </citation>
    <scope>NUCLEOTIDE SEQUENCE</scope>
    <source>
        <strain evidence="4">G4-2901</strain>
    </source>
</reference>
<dbReference type="InterPro" id="IPR032288">
    <property type="entry name" value="Metallophos_C"/>
</dbReference>
<dbReference type="PANTHER" id="PTHR43143:SF1">
    <property type="entry name" value="SERINE_THREONINE-PROTEIN PHOSPHATASE CPPED1"/>
    <property type="match status" value="1"/>
</dbReference>
<feature type="domain" description="Calcineurin-like phosphoesterase C-terminal" evidence="2">
    <location>
        <begin position="313"/>
        <end position="465"/>
    </location>
</feature>
<dbReference type="Pfam" id="PF16371">
    <property type="entry name" value="MetallophosN"/>
    <property type="match status" value="1"/>
</dbReference>
<organism evidence="4 5">
    <name type="scientific">Candidatus Phocaeicola faecigallinarum</name>
    <dbReference type="NCBI Taxonomy" id="2838732"/>
    <lineage>
        <taxon>Bacteria</taxon>
        <taxon>Pseudomonadati</taxon>
        <taxon>Bacteroidota</taxon>
        <taxon>Bacteroidia</taxon>
        <taxon>Bacteroidales</taxon>
        <taxon>Bacteroidaceae</taxon>
        <taxon>Phocaeicola</taxon>
    </lineage>
</organism>
<dbReference type="Pfam" id="PF16370">
    <property type="entry name" value="MetallophosC"/>
    <property type="match status" value="1"/>
</dbReference>
<sequence>MNRNIYFLSFILLANSINVCAKEITGKVFCGKKGISEVVVTDGVNFTTTDSLGNYKLDTDTSLSDFIYVVTPSGYVASYSTGTPCFYKSVSAKKHDFELFEFSVPQGRYTMFAVGDTQPGNDTAYLRMENEAIPDLRNYGREFMDRSIPVAAILLGDMVWDNQETYGRFKNNLKSLGYPVYPVIGNHDHEEYFSDNKKSELVYKEFFGPNYYAFNMGRDYYIVLDNIDYKGNRKYDERITTDQLQWVRKYVEYIPKGSHVFVAMHAPAYIYYFDRTLEGAEELMEILKDYEVSILTGHTHIHSNILLRPNVREHMVASIGGAWWLGECKYAYDGTPMGYQVFESTPIGLQWHYKVLGMPRDYQMKVYPIGTFPGHVDELCVKVWNWDEGWKVEWREDGKYKGEMKSFSSIDPDYTMYISRNHANGTLKAKGTVPQANDYCFFSVKPSKGAKKVEIVVTDRFGNKYVDSIKVE</sequence>
<dbReference type="GO" id="GO:0016787">
    <property type="term" value="F:hydrolase activity"/>
    <property type="evidence" value="ECO:0007669"/>
    <property type="project" value="InterPro"/>
</dbReference>
<dbReference type="Proteomes" id="UP000783796">
    <property type="component" value="Unassembled WGS sequence"/>
</dbReference>
<name>A0A948TB41_9BACT</name>
<evidence type="ECO:0000259" key="2">
    <source>
        <dbReference type="Pfam" id="PF16370"/>
    </source>
</evidence>
<accession>A0A948TB41</accession>
<gene>
    <name evidence="4" type="ORF">H9777_06195</name>
</gene>
<dbReference type="AlphaFoldDB" id="A0A948TB41"/>
<comment type="caution">
    <text evidence="4">The sequence shown here is derived from an EMBL/GenBank/DDBJ whole genome shotgun (WGS) entry which is preliminary data.</text>
</comment>
<reference evidence="4" key="1">
    <citation type="journal article" date="2021" name="PeerJ">
        <title>Extensive microbial diversity within the chicken gut microbiome revealed by metagenomics and culture.</title>
        <authorList>
            <person name="Gilroy R."/>
            <person name="Ravi A."/>
            <person name="Getino M."/>
            <person name="Pursley I."/>
            <person name="Horton D.L."/>
            <person name="Alikhan N.F."/>
            <person name="Baker D."/>
            <person name="Gharbi K."/>
            <person name="Hall N."/>
            <person name="Watson M."/>
            <person name="Adriaenssens E.M."/>
            <person name="Foster-Nyarko E."/>
            <person name="Jarju S."/>
            <person name="Secka A."/>
            <person name="Antonio M."/>
            <person name="Oren A."/>
            <person name="Chaudhuri R.R."/>
            <person name="La Ragione R."/>
            <person name="Hildebrand F."/>
            <person name="Pallen M.J."/>
        </authorList>
    </citation>
    <scope>NUCLEOTIDE SEQUENCE</scope>
    <source>
        <strain evidence="4">G4-2901</strain>
    </source>
</reference>
<dbReference type="PANTHER" id="PTHR43143">
    <property type="entry name" value="METALLOPHOSPHOESTERASE, CALCINEURIN SUPERFAMILY"/>
    <property type="match status" value="1"/>
</dbReference>
<dbReference type="InterPro" id="IPR051918">
    <property type="entry name" value="STPP_CPPED1"/>
</dbReference>
<dbReference type="EMBL" id="JAHLFW010000055">
    <property type="protein sequence ID" value="MBU3837893.1"/>
    <property type="molecule type" value="Genomic_DNA"/>
</dbReference>
<evidence type="ECO:0000313" key="5">
    <source>
        <dbReference type="Proteomes" id="UP000783796"/>
    </source>
</evidence>
<dbReference type="Pfam" id="PF00149">
    <property type="entry name" value="Metallophos"/>
    <property type="match status" value="1"/>
</dbReference>
<evidence type="ECO:0000259" key="3">
    <source>
        <dbReference type="Pfam" id="PF16371"/>
    </source>
</evidence>
<feature type="domain" description="Calcineurin-like phosphoesterase" evidence="1">
    <location>
        <begin position="113"/>
        <end position="301"/>
    </location>
</feature>
<protein>
    <submittedName>
        <fullName evidence="4">Calcineurin-like phosphoesterase C-terminal domain-containing protein</fullName>
    </submittedName>
</protein>
<dbReference type="InterPro" id="IPR004843">
    <property type="entry name" value="Calcineurin-like_PHP"/>
</dbReference>
<dbReference type="SUPFAM" id="SSF56300">
    <property type="entry name" value="Metallo-dependent phosphatases"/>
    <property type="match status" value="1"/>
</dbReference>
<dbReference type="InterPro" id="IPR032285">
    <property type="entry name" value="Metallophos_N"/>
</dbReference>
<dbReference type="InterPro" id="IPR029052">
    <property type="entry name" value="Metallo-depent_PP-like"/>
</dbReference>
<evidence type="ECO:0000259" key="1">
    <source>
        <dbReference type="Pfam" id="PF00149"/>
    </source>
</evidence>
<feature type="domain" description="Calcineurin-like phosphoesterase N-terminal" evidence="3">
    <location>
        <begin position="26"/>
        <end position="99"/>
    </location>
</feature>